<dbReference type="InterPro" id="IPR013221">
    <property type="entry name" value="Mur_ligase_cen"/>
</dbReference>
<keyword evidence="1" id="KW-0436">Ligase</keyword>
<dbReference type="InterPro" id="IPR036565">
    <property type="entry name" value="Mur-like_cat_sf"/>
</dbReference>
<dbReference type="AlphaFoldDB" id="X1M611"/>
<sequence>EIFIAEIGAYERGKIREVCQMIKPKIGILTGINEQHLSTFGSLENIIKAKYELIENLPQDGLAIFNGNNKYCQELFQKTKIPKKVIYSDDNKFKSIAKNLLPWNIENILMAAVTAEMLGVSLEEIIKASKKIKSPIQIKKGINNLNIIDSTYSANPKSVISHLDYLKTQSAKRVIIMPCLIELGKASKEIHQRIGEKIGEICDLAIITTRDRFKELKRGAQKSGLPSESILFFKNPKQIYKKIKSLTNPGDIILLESRVPKQLIKMLSEKNGN</sequence>
<dbReference type="SUPFAM" id="SSF53244">
    <property type="entry name" value="MurD-like peptide ligases, peptide-binding domain"/>
    <property type="match status" value="1"/>
</dbReference>
<dbReference type="PANTHER" id="PTHR43024:SF1">
    <property type="entry name" value="UDP-N-ACETYLMURAMOYL-TRIPEPTIDE--D-ALANYL-D-ALANINE LIGASE"/>
    <property type="match status" value="1"/>
</dbReference>
<dbReference type="Pfam" id="PF02875">
    <property type="entry name" value="Mur_ligase_C"/>
    <property type="match status" value="1"/>
</dbReference>
<feature type="domain" description="Mur ligase central" evidence="5">
    <location>
        <begin position="1"/>
        <end position="96"/>
    </location>
</feature>
<keyword evidence="2" id="KW-0547">Nucleotide-binding</keyword>
<dbReference type="InterPro" id="IPR036615">
    <property type="entry name" value="Mur_ligase_C_dom_sf"/>
</dbReference>
<feature type="non-terminal residue" evidence="6">
    <location>
        <position position="1"/>
    </location>
</feature>
<proteinExistence type="predicted"/>
<evidence type="ECO:0000256" key="3">
    <source>
        <dbReference type="ARBA" id="ARBA00022840"/>
    </source>
</evidence>
<comment type="caution">
    <text evidence="6">The sequence shown here is derived from an EMBL/GenBank/DDBJ whole genome shotgun (WGS) entry which is preliminary data.</text>
</comment>
<feature type="domain" description="Mur ligase C-terminal" evidence="4">
    <location>
        <begin position="137"/>
        <end position="255"/>
    </location>
</feature>
<dbReference type="EMBL" id="BARV01015112">
    <property type="protein sequence ID" value="GAI27037.1"/>
    <property type="molecule type" value="Genomic_DNA"/>
</dbReference>
<evidence type="ECO:0000313" key="6">
    <source>
        <dbReference type="EMBL" id="GAI27037.1"/>
    </source>
</evidence>
<dbReference type="InterPro" id="IPR051046">
    <property type="entry name" value="MurCDEF_CellWall_CoF430Synth"/>
</dbReference>
<evidence type="ECO:0000259" key="5">
    <source>
        <dbReference type="Pfam" id="PF08245"/>
    </source>
</evidence>
<name>X1M611_9ZZZZ</name>
<dbReference type="GO" id="GO:0016881">
    <property type="term" value="F:acid-amino acid ligase activity"/>
    <property type="evidence" value="ECO:0007669"/>
    <property type="project" value="InterPro"/>
</dbReference>
<evidence type="ECO:0000259" key="4">
    <source>
        <dbReference type="Pfam" id="PF02875"/>
    </source>
</evidence>
<dbReference type="SUPFAM" id="SSF53623">
    <property type="entry name" value="MurD-like peptide ligases, catalytic domain"/>
    <property type="match status" value="1"/>
</dbReference>
<accession>X1M611</accession>
<keyword evidence="3" id="KW-0067">ATP-binding</keyword>
<dbReference type="Gene3D" id="3.90.190.20">
    <property type="entry name" value="Mur ligase, C-terminal domain"/>
    <property type="match status" value="1"/>
</dbReference>
<evidence type="ECO:0000256" key="2">
    <source>
        <dbReference type="ARBA" id="ARBA00022741"/>
    </source>
</evidence>
<dbReference type="InterPro" id="IPR004101">
    <property type="entry name" value="Mur_ligase_C"/>
</dbReference>
<organism evidence="6">
    <name type="scientific">marine sediment metagenome</name>
    <dbReference type="NCBI Taxonomy" id="412755"/>
    <lineage>
        <taxon>unclassified sequences</taxon>
        <taxon>metagenomes</taxon>
        <taxon>ecological metagenomes</taxon>
    </lineage>
</organism>
<dbReference type="Pfam" id="PF08245">
    <property type="entry name" value="Mur_ligase_M"/>
    <property type="match status" value="1"/>
</dbReference>
<evidence type="ECO:0000256" key="1">
    <source>
        <dbReference type="ARBA" id="ARBA00022598"/>
    </source>
</evidence>
<reference evidence="6" key="1">
    <citation type="journal article" date="2014" name="Front. Microbiol.">
        <title>High frequency of phylogenetically diverse reductive dehalogenase-homologous genes in deep subseafloor sedimentary metagenomes.</title>
        <authorList>
            <person name="Kawai M."/>
            <person name="Futagami T."/>
            <person name="Toyoda A."/>
            <person name="Takaki Y."/>
            <person name="Nishi S."/>
            <person name="Hori S."/>
            <person name="Arai W."/>
            <person name="Tsubouchi T."/>
            <person name="Morono Y."/>
            <person name="Uchiyama I."/>
            <person name="Ito T."/>
            <person name="Fujiyama A."/>
            <person name="Inagaki F."/>
            <person name="Takami H."/>
        </authorList>
    </citation>
    <scope>NUCLEOTIDE SEQUENCE</scope>
    <source>
        <strain evidence="6">Expedition CK06-06</strain>
    </source>
</reference>
<dbReference type="Gene3D" id="3.40.1190.10">
    <property type="entry name" value="Mur-like, catalytic domain"/>
    <property type="match status" value="1"/>
</dbReference>
<gene>
    <name evidence="6" type="ORF">S06H3_26189</name>
</gene>
<protein>
    <submittedName>
        <fullName evidence="6">Uncharacterized protein</fullName>
    </submittedName>
</protein>
<dbReference type="PANTHER" id="PTHR43024">
    <property type="entry name" value="UDP-N-ACETYLMURAMOYL-TRIPEPTIDE--D-ALANYL-D-ALANINE LIGASE"/>
    <property type="match status" value="1"/>
</dbReference>
<dbReference type="GO" id="GO:0005524">
    <property type="term" value="F:ATP binding"/>
    <property type="evidence" value="ECO:0007669"/>
    <property type="project" value="UniProtKB-KW"/>
</dbReference>